<accession>A0AA86NEM2</accession>
<dbReference type="Gene3D" id="2.30.29.150">
    <property type="match status" value="1"/>
</dbReference>
<evidence type="ECO:0000256" key="1">
    <source>
        <dbReference type="RuleBase" id="RU367052"/>
    </source>
</evidence>
<dbReference type="InterPro" id="IPR011993">
    <property type="entry name" value="PH-like_dom_sf"/>
</dbReference>
<evidence type="ECO:0000259" key="3">
    <source>
        <dbReference type="Pfam" id="PF24824"/>
    </source>
</evidence>
<dbReference type="InterPro" id="IPR056595">
    <property type="entry name" value="Fact-SPT16_PH"/>
</dbReference>
<feature type="region of interest" description="Disordered" evidence="2">
    <location>
        <begin position="458"/>
        <end position="503"/>
    </location>
</feature>
<keyword evidence="1" id="KW-0235">DNA replication</keyword>
<comment type="caution">
    <text evidence="4">The sequence shown here is derived from an EMBL/GenBank/DDBJ whole genome shotgun (WGS) entry which is preliminary data.</text>
</comment>
<keyword evidence="1" id="KW-0804">Transcription</keyword>
<feature type="compositionally biased region" description="Acidic residues" evidence="2">
    <location>
        <begin position="1043"/>
        <end position="1061"/>
    </location>
</feature>
<dbReference type="Proteomes" id="UP001642409">
    <property type="component" value="Unassembled WGS sequence"/>
</dbReference>
<dbReference type="GO" id="GO:0006281">
    <property type="term" value="P:DNA repair"/>
    <property type="evidence" value="ECO:0007669"/>
    <property type="project" value="UniProtKB-UniRule"/>
</dbReference>
<dbReference type="EMBL" id="CATOUU010000771">
    <property type="protein sequence ID" value="CAI9946976.1"/>
    <property type="molecule type" value="Genomic_DNA"/>
</dbReference>
<gene>
    <name evidence="5" type="ORF">HINF_LOCUS34621</name>
    <name evidence="4" type="ORF">HINF_LOCUS5393</name>
    <name evidence="6" type="ORF">HINF_LOCUS77182</name>
    <name evidence="7" type="ORF">HINF_LOCUS77573</name>
</gene>
<dbReference type="GO" id="GO:0006260">
    <property type="term" value="P:DNA replication"/>
    <property type="evidence" value="ECO:0007669"/>
    <property type="project" value="UniProtKB-KW"/>
</dbReference>
<evidence type="ECO:0000313" key="7">
    <source>
        <dbReference type="EMBL" id="CAL6113575.1"/>
    </source>
</evidence>
<comment type="function">
    <text evidence="1">Component of the FACT complex, a general chromatin factor that acts to reorganize nucleosomes. The FACT complex is involved in multiple processes that require DNA as a template such as mRNA elongation, DNA replication and DNA repair. During transcription elongation the FACT complex acts as a histone chaperone that both destabilizes and restores nucleosomal structure. It facilitates the passage of RNA polymerase II and transcription by promoting the dissociation of one histone H2A-H2B dimer from the nucleosome, then subsequently promotes the reestablishment of the nucleosome following the passage of RNA polymerase II.</text>
</comment>
<name>A0AA86NEM2_9EUKA</name>
<dbReference type="PANTHER" id="PTHR13980">
    <property type="entry name" value="CDC68 RELATED"/>
    <property type="match status" value="1"/>
</dbReference>
<feature type="compositionally biased region" description="Low complexity" evidence="2">
    <location>
        <begin position="459"/>
        <end position="481"/>
    </location>
</feature>
<keyword evidence="1" id="KW-0158">Chromosome</keyword>
<keyword evidence="1" id="KW-0805">Transcription regulation</keyword>
<keyword evidence="1" id="KW-0539">Nucleus</keyword>
<dbReference type="EMBL" id="CAXDID020000746">
    <property type="protein sequence ID" value="CAL6112744.1"/>
    <property type="molecule type" value="Genomic_DNA"/>
</dbReference>
<comment type="subunit">
    <text evidence="1">Component of the FACT complex.</text>
</comment>
<evidence type="ECO:0000313" key="4">
    <source>
        <dbReference type="EMBL" id="CAI9917748.1"/>
    </source>
</evidence>
<comment type="subcellular location">
    <subcellularLocation>
        <location evidence="1">Nucleus</location>
    </subcellularLocation>
    <subcellularLocation>
        <location evidence="1">Chromosome</location>
    </subcellularLocation>
</comment>
<feature type="domain" description="FACT complex subunit SPT16 PH-like" evidence="3">
    <location>
        <begin position="700"/>
        <end position="843"/>
    </location>
</feature>
<organism evidence="4">
    <name type="scientific">Hexamita inflata</name>
    <dbReference type="NCBI Taxonomy" id="28002"/>
    <lineage>
        <taxon>Eukaryota</taxon>
        <taxon>Metamonada</taxon>
        <taxon>Diplomonadida</taxon>
        <taxon>Hexamitidae</taxon>
        <taxon>Hexamitinae</taxon>
        <taxon>Hexamita</taxon>
    </lineage>
</organism>
<dbReference type="PANTHER" id="PTHR13980:SF15">
    <property type="entry name" value="FACT COMPLEX SUBUNIT SPT16"/>
    <property type="match status" value="1"/>
</dbReference>
<dbReference type="EMBL" id="CATOUU010000138">
    <property type="protein sequence ID" value="CAI9917748.1"/>
    <property type="molecule type" value="Genomic_DNA"/>
</dbReference>
<keyword evidence="1" id="KW-0227">DNA damage</keyword>
<proteinExistence type="inferred from homology"/>
<reference evidence="6 8" key="2">
    <citation type="submission" date="2024-07" db="EMBL/GenBank/DDBJ databases">
        <authorList>
            <person name="Akdeniz Z."/>
        </authorList>
    </citation>
    <scope>NUCLEOTIDE SEQUENCE [LARGE SCALE GENOMIC DNA]</scope>
</reference>
<dbReference type="Pfam" id="PF24824">
    <property type="entry name" value="PH_SPT16"/>
    <property type="match status" value="1"/>
</dbReference>
<feature type="region of interest" description="Disordered" evidence="2">
    <location>
        <begin position="1008"/>
        <end position="1061"/>
    </location>
</feature>
<dbReference type="EMBL" id="CAXDID020000769">
    <property type="protein sequence ID" value="CAL6113575.1"/>
    <property type="molecule type" value="Genomic_DNA"/>
</dbReference>
<dbReference type="Gene3D" id="2.30.29.30">
    <property type="entry name" value="Pleckstrin-homology domain (PH domain)/Phosphotyrosine-binding domain (PTB)"/>
    <property type="match status" value="1"/>
</dbReference>
<comment type="similarity">
    <text evidence="1">Belongs to the peptidase M24 family. SPT16 subfamily.</text>
</comment>
<evidence type="ECO:0000313" key="5">
    <source>
        <dbReference type="EMBL" id="CAI9946976.1"/>
    </source>
</evidence>
<dbReference type="GO" id="GO:0035101">
    <property type="term" value="C:FACT complex"/>
    <property type="evidence" value="ECO:0007669"/>
    <property type="project" value="UniProtKB-UniRule"/>
</dbReference>
<feature type="compositionally biased region" description="Acidic residues" evidence="2">
    <location>
        <begin position="1008"/>
        <end position="1034"/>
    </location>
</feature>
<evidence type="ECO:0000313" key="6">
    <source>
        <dbReference type="EMBL" id="CAL6112744.1"/>
    </source>
</evidence>
<protein>
    <recommendedName>
        <fullName evidence="1">FACT complex subunit</fullName>
    </recommendedName>
</protein>
<reference evidence="4" key="1">
    <citation type="submission" date="2023-06" db="EMBL/GenBank/DDBJ databases">
        <authorList>
            <person name="Kurt Z."/>
        </authorList>
    </citation>
    <scope>NUCLEOTIDE SEQUENCE</scope>
</reference>
<dbReference type="AlphaFoldDB" id="A0AA86NEM2"/>
<evidence type="ECO:0000313" key="8">
    <source>
        <dbReference type="Proteomes" id="UP001642409"/>
    </source>
</evidence>
<keyword evidence="1" id="KW-0234">DNA repair</keyword>
<dbReference type="GO" id="GO:0031491">
    <property type="term" value="F:nucleosome binding"/>
    <property type="evidence" value="ECO:0007669"/>
    <property type="project" value="TreeGrafter"/>
</dbReference>
<dbReference type="InterPro" id="IPR040258">
    <property type="entry name" value="Spt16"/>
</dbReference>
<sequence>MRSIFYEQLQKLCDIPNAPDALALFQTKEFVQQHPSSPSSSIIRFLLGEEARGCFMVVYFAQKRADLAIISEKLYNTYKILQSTSSDKLTVNVYRITKTAAGATGLPDVLSHVQKTCQTMGLFPQESDYHLQSKLMQQVYDSFQQNKITHVDFTPNLNFLMSMHAVHYQSALDQSKHSLQLVQAVSEQLQIGSRFLVTPLINTKQILKQLKAPYTDVEKSATFNSFTLEREELTGFKYIALCCSNEAQVLLKQIQQLKSGLSSISSPQAAKVIALNLTAVCQQQTFGSVSRSFVVTEQGLKSQVQKALEEIVKIHELSIQEIKQNQNSKEILQKINKMKQNASVTNSEFGVNFDFQELNMISFSGYSQGGVCVNKEVQKNNNQLVWNLQNDFALEKDSVVNIRTTAQVTIEKEKFFVSFQDVVAPLNQEVTRAVTSPYYTRTSTSQILRDYYQIFESGKPQQQPQTQTQNKQVNDASSSSDNENEDSDAPKTQKKEKKPQVSLDELKQQLLDRMLRRLPTQKLNCDSQDTMQLPTAFDSVEELPKTIGTTKHGIILGDPMFLFINGHPVPLLPQFIYQVTVTGEELFQVKIKFIAPGQIQGKKEHHLQCIQFQESTFMKELVLETSNGSLAEKIKNELLKYKTKGDKIITKQQQEQAIGLMIDPDNLMDKSIKTFLTQNEQPKIKSQYPSLDHNALSSQLLMKPRLKVKSQTGRKDFGELFVCENGFRYKFTPAGSAPIDIFIPFKQVRNIFYEKFTEKQHVSVISFQLYNQVKLQDLILDKRQANELVLDKNAYDHVSFICSQETEARLGAMGDREDVIIEKQKRNEMQKANQQVRKFFENVQKQISAYEQDSQVPGLSDYICRVRTHTKELRFQASVEQQGLQSVQSYDGDTLGCFNKKVTKAICIEDIEMAVFENVNYGPRNAFQLALIFKDVRQEAYVIRQIEFDYITSLQQFLAQKGVFYIETPDSQAWNQIRTNLNKRRDDFNAFVNEGAWISMFQVDAEQADSEEDASSNYDEESAYDADGYEEESIESAYASESGADEYDEDDEVYDWDREES</sequence>
<dbReference type="GO" id="GO:0006368">
    <property type="term" value="P:transcription elongation by RNA polymerase II"/>
    <property type="evidence" value="ECO:0007669"/>
    <property type="project" value="TreeGrafter"/>
</dbReference>
<evidence type="ECO:0000256" key="2">
    <source>
        <dbReference type="SAM" id="MobiDB-lite"/>
    </source>
</evidence>
<keyword evidence="8" id="KW-1185">Reference proteome</keyword>